<dbReference type="PANTHER" id="PTHR33470">
    <property type="entry name" value="OS01G0164075 PROTEIN"/>
    <property type="match status" value="1"/>
</dbReference>
<dbReference type="PANTHER" id="PTHR33470:SF52">
    <property type="entry name" value="OS01G0725900 PROTEIN"/>
    <property type="match status" value="1"/>
</dbReference>
<dbReference type="EMBL" id="CM000881">
    <property type="protein sequence ID" value="KQK09549.1"/>
    <property type="molecule type" value="Genomic_DNA"/>
</dbReference>
<dbReference type="Gramene" id="KQK09549">
    <property type="protein sequence ID" value="KQK09549"/>
    <property type="gene ID" value="BRADI_2g48670v3"/>
</dbReference>
<organism evidence="3">
    <name type="scientific">Brachypodium distachyon</name>
    <name type="common">Purple false brome</name>
    <name type="synonym">Trachynia distachya</name>
    <dbReference type="NCBI Taxonomy" id="15368"/>
    <lineage>
        <taxon>Eukaryota</taxon>
        <taxon>Viridiplantae</taxon>
        <taxon>Streptophyta</taxon>
        <taxon>Embryophyta</taxon>
        <taxon>Tracheophyta</taxon>
        <taxon>Spermatophyta</taxon>
        <taxon>Magnoliopsida</taxon>
        <taxon>Liliopsida</taxon>
        <taxon>Poales</taxon>
        <taxon>Poaceae</taxon>
        <taxon>BOP clade</taxon>
        <taxon>Pooideae</taxon>
        <taxon>Stipodae</taxon>
        <taxon>Brachypodieae</taxon>
        <taxon>Brachypodium</taxon>
    </lineage>
</organism>
<reference evidence="3" key="2">
    <citation type="submission" date="2017-06" db="EMBL/GenBank/DDBJ databases">
        <title>WGS assembly of Brachypodium distachyon.</title>
        <authorList>
            <consortium name="The International Brachypodium Initiative"/>
            <person name="Lucas S."/>
            <person name="Harmon-Smith M."/>
            <person name="Lail K."/>
            <person name="Tice H."/>
            <person name="Grimwood J."/>
            <person name="Bruce D."/>
            <person name="Barry K."/>
            <person name="Shu S."/>
            <person name="Lindquist E."/>
            <person name="Wang M."/>
            <person name="Pitluck S."/>
            <person name="Vogel J.P."/>
            <person name="Garvin D.F."/>
            <person name="Mockler T.C."/>
            <person name="Schmutz J."/>
            <person name="Rokhsar D."/>
            <person name="Bevan M.W."/>
        </authorList>
    </citation>
    <scope>NUCLEOTIDE SEQUENCE</scope>
    <source>
        <strain evidence="3">Bd21</strain>
    </source>
</reference>
<gene>
    <name evidence="4" type="primary">LOC100832442</name>
    <name evidence="3" type="ORF">BRADI_2g48670v3</name>
</gene>
<evidence type="ECO:0000256" key="2">
    <source>
        <dbReference type="SAM" id="SignalP"/>
    </source>
</evidence>
<feature type="chain" id="PRO_5014094751" evidence="2">
    <location>
        <begin position="32"/>
        <end position="174"/>
    </location>
</feature>
<dbReference type="GO" id="GO:0071944">
    <property type="term" value="C:cell periphery"/>
    <property type="evidence" value="ECO:0000318"/>
    <property type="project" value="GO_Central"/>
</dbReference>
<dbReference type="STRING" id="15368.I1HR47"/>
<dbReference type="OMA" id="DWQSAPF"/>
<dbReference type="Pfam" id="PF01190">
    <property type="entry name" value="Pollen_Ole_e_1"/>
    <property type="match status" value="1"/>
</dbReference>
<dbReference type="EnsemblPlants" id="KQK09549">
    <property type="protein sequence ID" value="KQK09549"/>
    <property type="gene ID" value="BRADI_2g48670v3"/>
</dbReference>
<keyword evidence="5" id="KW-1185">Reference proteome</keyword>
<accession>I1HR47</accession>
<evidence type="ECO:0000313" key="5">
    <source>
        <dbReference type="Proteomes" id="UP000008810"/>
    </source>
</evidence>
<dbReference type="GeneID" id="100832442"/>
<dbReference type="KEGG" id="bdi:100832442"/>
<reference evidence="3 4" key="1">
    <citation type="journal article" date="2010" name="Nature">
        <title>Genome sequencing and analysis of the model grass Brachypodium distachyon.</title>
        <authorList>
            <consortium name="International Brachypodium Initiative"/>
        </authorList>
    </citation>
    <scope>NUCLEOTIDE SEQUENCE [LARGE SCALE GENOMIC DNA]</scope>
    <source>
        <strain evidence="3">Bd21</strain>
        <strain evidence="4">cv. Bd21</strain>
    </source>
</reference>
<dbReference type="HOGENOM" id="CLU_128430_0_1_1"/>
<evidence type="ECO:0000256" key="1">
    <source>
        <dbReference type="ARBA" id="ARBA00022729"/>
    </source>
</evidence>
<name>I1HR47_BRADI</name>
<reference evidence="4" key="3">
    <citation type="submission" date="2018-08" db="UniProtKB">
        <authorList>
            <consortium name="EnsemblPlants"/>
        </authorList>
    </citation>
    <scope>IDENTIFICATION</scope>
    <source>
        <strain evidence="4">cv. Bd21</strain>
    </source>
</reference>
<protein>
    <submittedName>
        <fullName evidence="3 4">Uncharacterized protein</fullName>
    </submittedName>
</protein>
<evidence type="ECO:0000313" key="4">
    <source>
        <dbReference type="EnsemblPlants" id="KQK09549"/>
    </source>
</evidence>
<proteinExistence type="predicted"/>
<dbReference type="Proteomes" id="UP000008810">
    <property type="component" value="Chromosome 2"/>
</dbReference>
<dbReference type="OrthoDB" id="665669at2759"/>
<keyword evidence="1 2" id="KW-0732">Signal</keyword>
<dbReference type="eggNOG" id="ENOG502QPUY">
    <property type="taxonomic scope" value="Eukaryota"/>
</dbReference>
<feature type="signal peptide" evidence="2">
    <location>
        <begin position="1"/>
        <end position="31"/>
    </location>
</feature>
<evidence type="ECO:0000313" key="3">
    <source>
        <dbReference type="EMBL" id="KQK09549.1"/>
    </source>
</evidence>
<dbReference type="AlphaFoldDB" id="I1HR47"/>
<sequence>MAALLGMRCLVVCLSLAFFFSLGCLPRGGSAKSLPRPPPNMNFTIGVEGAVWCQGCRYAGYDKSKNASPLPNAAAQLLCRRGKKWALFASGSTDEGGNFRILTPKQVAPFTSKDCTVYVQRSPVGACGVALKPSGGKAGSPLKFRKFVPLSDDDLQAIYSAGEFLFGTGPSGKC</sequence>
<dbReference type="RefSeq" id="XP_010233505.1">
    <property type="nucleotide sequence ID" value="XM_010235203.3"/>
</dbReference>